<comment type="caution">
    <text evidence="1">The sequence shown here is derived from an EMBL/GenBank/DDBJ whole genome shotgun (WGS) entry which is preliminary data.</text>
</comment>
<proteinExistence type="predicted"/>
<organism evidence="1 2">
    <name type="scientific">Bacillus daqingensis</name>
    <dbReference type="NCBI Taxonomy" id="872396"/>
    <lineage>
        <taxon>Bacteria</taxon>
        <taxon>Bacillati</taxon>
        <taxon>Bacillota</taxon>
        <taxon>Bacilli</taxon>
        <taxon>Bacillales</taxon>
        <taxon>Bacillaceae</taxon>
        <taxon>Bacillus</taxon>
    </lineage>
</organism>
<dbReference type="EMBL" id="JBHSGK010000003">
    <property type="protein sequence ID" value="MFC4735791.1"/>
    <property type="molecule type" value="Genomic_DNA"/>
</dbReference>
<keyword evidence="2" id="KW-1185">Reference proteome</keyword>
<dbReference type="Proteomes" id="UP001595896">
    <property type="component" value="Unassembled WGS sequence"/>
</dbReference>
<evidence type="ECO:0000313" key="2">
    <source>
        <dbReference type="Proteomes" id="UP001595896"/>
    </source>
</evidence>
<dbReference type="RefSeq" id="WP_377908428.1">
    <property type="nucleotide sequence ID" value="NZ_JBHSGK010000003.1"/>
</dbReference>
<gene>
    <name evidence="1" type="ORF">ACFO4L_04250</name>
</gene>
<name>A0ABV9NU08_9BACI</name>
<sequence length="178" mass="20869">MQSAFEQQPTTELPELELAHAYDELQTQFLRLQQNLETIAKRFDIRGVEQTKHSVMTIVYEYDDGKTFRIMADDCRFPHRGHWDFSLHGTYEQDALYIDDIRGEADSGFGSIIMKHLKKKAEEKNIPEIRGQLKERDYDHQDRLVHFYTKHSFSVMLDSSGREGQIKWPAANNFNNSV</sequence>
<evidence type="ECO:0000313" key="1">
    <source>
        <dbReference type="EMBL" id="MFC4735791.1"/>
    </source>
</evidence>
<accession>A0ABV9NU08</accession>
<evidence type="ECO:0008006" key="3">
    <source>
        <dbReference type="Google" id="ProtNLM"/>
    </source>
</evidence>
<reference evidence="2" key="1">
    <citation type="journal article" date="2019" name="Int. J. Syst. Evol. Microbiol.">
        <title>The Global Catalogue of Microorganisms (GCM) 10K type strain sequencing project: providing services to taxonomists for standard genome sequencing and annotation.</title>
        <authorList>
            <consortium name="The Broad Institute Genomics Platform"/>
            <consortium name="The Broad Institute Genome Sequencing Center for Infectious Disease"/>
            <person name="Wu L."/>
            <person name="Ma J."/>
        </authorList>
    </citation>
    <scope>NUCLEOTIDE SEQUENCE [LARGE SCALE GENOMIC DNA]</scope>
    <source>
        <strain evidence="2">JCM 12165</strain>
    </source>
</reference>
<protein>
    <recommendedName>
        <fullName evidence="3">GNAT family N-acetyltransferase</fullName>
    </recommendedName>
</protein>